<comment type="caution">
    <text evidence="1">The sequence shown here is derived from an EMBL/GenBank/DDBJ whole genome shotgun (WGS) entry which is preliminary data.</text>
</comment>
<evidence type="ECO:0000313" key="2">
    <source>
        <dbReference type="Proteomes" id="UP000586827"/>
    </source>
</evidence>
<protein>
    <submittedName>
        <fullName evidence="1">AbrB/MazE/SpoVT family DNA-binding domain-containing protein</fullName>
    </submittedName>
</protein>
<dbReference type="EMBL" id="JABELX010000011">
    <property type="protein sequence ID" value="NNH73778.1"/>
    <property type="molecule type" value="Genomic_DNA"/>
</dbReference>
<proteinExistence type="predicted"/>
<organism evidence="1 2">
    <name type="scientific">Nocardia uniformis</name>
    <dbReference type="NCBI Taxonomy" id="53432"/>
    <lineage>
        <taxon>Bacteria</taxon>
        <taxon>Bacillati</taxon>
        <taxon>Actinomycetota</taxon>
        <taxon>Actinomycetes</taxon>
        <taxon>Mycobacteriales</taxon>
        <taxon>Nocardiaceae</taxon>
        <taxon>Nocardia</taxon>
    </lineage>
</organism>
<keyword evidence="2" id="KW-1185">Reference proteome</keyword>
<dbReference type="RefSeq" id="WP_084521438.1">
    <property type="nucleotide sequence ID" value="NZ_JABELX010000011.1"/>
</dbReference>
<gene>
    <name evidence="1" type="ORF">HLB23_28655</name>
</gene>
<sequence>MIGVIAPIVPSPAPLQQLIHGPLDPLPVPPERGAAVVYGLGSVSDGGRVSDKRTVEALGWEPRTPVDIRPTEHGALLIRTTTHSAVTITGQGYLRVPYRMRRRVNLYIGDRLLIAAYPAHGQMALFPPGALHSLLEPVRSELVRGDRA</sequence>
<reference evidence="1 2" key="1">
    <citation type="submission" date="2020-05" db="EMBL/GenBank/DDBJ databases">
        <title>MicrobeNet Type strains.</title>
        <authorList>
            <person name="Nicholson A.C."/>
        </authorList>
    </citation>
    <scope>NUCLEOTIDE SEQUENCE [LARGE SCALE GENOMIC DNA]</scope>
    <source>
        <strain evidence="1 2">JCM 3224</strain>
    </source>
</reference>
<dbReference type="AlphaFoldDB" id="A0A849C7R1"/>
<keyword evidence="1" id="KW-0238">DNA-binding</keyword>
<evidence type="ECO:0000313" key="1">
    <source>
        <dbReference type="EMBL" id="NNH73778.1"/>
    </source>
</evidence>
<dbReference type="GO" id="GO:0003677">
    <property type="term" value="F:DNA binding"/>
    <property type="evidence" value="ECO:0007669"/>
    <property type="project" value="UniProtKB-KW"/>
</dbReference>
<name>A0A849C7R1_9NOCA</name>
<dbReference type="Proteomes" id="UP000586827">
    <property type="component" value="Unassembled WGS sequence"/>
</dbReference>
<accession>A0A849C7R1</accession>